<dbReference type="RefSeq" id="XP_060352366.1">
    <property type="nucleotide sequence ID" value="XM_060488160.1"/>
</dbReference>
<evidence type="ECO:0000313" key="2">
    <source>
        <dbReference type="Proteomes" id="UP001241169"/>
    </source>
</evidence>
<protein>
    <submittedName>
        <fullName evidence="1">Uncharacterized protein</fullName>
    </submittedName>
</protein>
<accession>A0ABQ9SUP4</accession>
<organism evidence="1 2">
    <name type="scientific">Colletotrichum paranaense</name>
    <dbReference type="NCBI Taxonomy" id="1914294"/>
    <lineage>
        <taxon>Eukaryota</taxon>
        <taxon>Fungi</taxon>
        <taxon>Dikarya</taxon>
        <taxon>Ascomycota</taxon>
        <taxon>Pezizomycotina</taxon>
        <taxon>Sordariomycetes</taxon>
        <taxon>Hypocreomycetidae</taxon>
        <taxon>Glomerellales</taxon>
        <taxon>Glomerellaceae</taxon>
        <taxon>Colletotrichum</taxon>
        <taxon>Colletotrichum acutatum species complex</taxon>
    </lineage>
</organism>
<evidence type="ECO:0000313" key="1">
    <source>
        <dbReference type="EMBL" id="KAK1543241.1"/>
    </source>
</evidence>
<proteinExistence type="predicted"/>
<dbReference type="EMBL" id="MOPA01000003">
    <property type="protein sequence ID" value="KAK1543241.1"/>
    <property type="molecule type" value="Genomic_DNA"/>
</dbReference>
<gene>
    <name evidence="1" type="ORF">CPAR01_03874</name>
</gene>
<sequence length="165" mass="18409">MHSCFVFTQEIGVDGLNRKEQWTEILTTTCRNLSKGRNVDGHYSTPSVLWVAAYVNCNVTLNSGPAYRPKVGEAALLGCEYSSHLPAPGFENGDLHMKLENKHEHDLTYPAAATQMGRVEMRSWGVWPVLSCCRILDHQLEDRTGSAGDFDARNTGVNVAFMWFS</sequence>
<reference evidence="1 2" key="1">
    <citation type="submission" date="2016-10" db="EMBL/GenBank/DDBJ databases">
        <title>The genome sequence of Colletotrichum fioriniae PJ7.</title>
        <authorList>
            <person name="Baroncelli R."/>
        </authorList>
    </citation>
    <scope>NUCLEOTIDE SEQUENCE [LARGE SCALE GENOMIC DNA]</scope>
    <source>
        <strain evidence="1 2">IMI 384185</strain>
    </source>
</reference>
<dbReference type="Proteomes" id="UP001241169">
    <property type="component" value="Unassembled WGS sequence"/>
</dbReference>
<name>A0ABQ9SUP4_9PEZI</name>
<keyword evidence="2" id="KW-1185">Reference proteome</keyword>
<comment type="caution">
    <text evidence="1">The sequence shown here is derived from an EMBL/GenBank/DDBJ whole genome shotgun (WGS) entry which is preliminary data.</text>
</comment>
<dbReference type="GeneID" id="85372059"/>